<gene>
    <name evidence="3" type="ORF">J2R62_02530</name>
</gene>
<dbReference type="RefSeq" id="WP_039045554.1">
    <property type="nucleotide sequence ID" value="NZ_CP027852.1"/>
</dbReference>
<evidence type="ECO:0000256" key="1">
    <source>
        <dbReference type="SAM" id="MobiDB-lite"/>
    </source>
</evidence>
<feature type="chain" id="PRO_5008383761" evidence="2">
    <location>
        <begin position="20"/>
        <end position="61"/>
    </location>
</feature>
<accession>A0A1A9AZU5</accession>
<feature type="signal peptide" evidence="2">
    <location>
        <begin position="1"/>
        <end position="19"/>
    </location>
</feature>
<dbReference type="KEGG" id="pshi:SAMEA2665130_2162"/>
<evidence type="ECO:0000313" key="3">
    <source>
        <dbReference type="EMBL" id="MBO1107108.1"/>
    </source>
</evidence>
<comment type="caution">
    <text evidence="3">The sequence shown here is derived from an EMBL/GenBank/DDBJ whole genome shotgun (WGS) entry which is preliminary data.</text>
</comment>
<dbReference type="EMBL" id="JAFNAA010000002">
    <property type="protein sequence ID" value="MBO1107108.1"/>
    <property type="molecule type" value="Genomic_DNA"/>
</dbReference>
<keyword evidence="2" id="KW-0732">Signal</keyword>
<reference evidence="3" key="1">
    <citation type="submission" date="2021-03" db="EMBL/GenBank/DDBJ databases">
        <title>Plesiomonas shigelloides zfcc0051, isolated from zebrafish feces.</title>
        <authorList>
            <person name="Vanderhoek Z."/>
            <person name="Gaulke C."/>
        </authorList>
    </citation>
    <scope>NUCLEOTIDE SEQUENCE</scope>
    <source>
        <strain evidence="3">Zfcc0051</strain>
    </source>
</reference>
<sequence length="61" mass="6808">MKDSFIALMLIALPVAAFASFSMHLHNQNREPVSEFQLQPDSASHVTLRRGEPVVRASSDR</sequence>
<feature type="compositionally biased region" description="Basic and acidic residues" evidence="1">
    <location>
        <begin position="49"/>
        <end position="61"/>
    </location>
</feature>
<evidence type="ECO:0000256" key="2">
    <source>
        <dbReference type="SAM" id="SignalP"/>
    </source>
</evidence>
<feature type="region of interest" description="Disordered" evidence="1">
    <location>
        <begin position="34"/>
        <end position="61"/>
    </location>
</feature>
<name>A0A1A9AZU5_PLESH</name>
<proteinExistence type="predicted"/>
<protein>
    <submittedName>
        <fullName evidence="3">Uncharacterized protein</fullName>
    </submittedName>
</protein>
<dbReference type="Proteomes" id="UP000664658">
    <property type="component" value="Unassembled WGS sequence"/>
</dbReference>
<organism evidence="3 4">
    <name type="scientific">Plesiomonas shigelloides</name>
    <name type="common">Aeromonas shigelloides</name>
    <dbReference type="NCBI Taxonomy" id="703"/>
    <lineage>
        <taxon>Bacteria</taxon>
        <taxon>Pseudomonadati</taxon>
        <taxon>Pseudomonadota</taxon>
        <taxon>Gammaproteobacteria</taxon>
        <taxon>Enterobacterales</taxon>
        <taxon>Enterobacteriaceae</taxon>
        <taxon>Plesiomonas</taxon>
    </lineage>
</organism>
<dbReference type="AlphaFoldDB" id="A0A1A9AZU5"/>
<evidence type="ECO:0000313" key="4">
    <source>
        <dbReference type="Proteomes" id="UP000664658"/>
    </source>
</evidence>
<feature type="compositionally biased region" description="Polar residues" evidence="1">
    <location>
        <begin position="36"/>
        <end position="45"/>
    </location>
</feature>